<dbReference type="CDD" id="cd17321">
    <property type="entry name" value="MFS_MMR_MDR_like"/>
    <property type="match status" value="1"/>
</dbReference>
<dbReference type="InterPro" id="IPR011701">
    <property type="entry name" value="MFS"/>
</dbReference>
<feature type="transmembrane region" description="Helical" evidence="6">
    <location>
        <begin position="57"/>
        <end position="76"/>
    </location>
</feature>
<comment type="subcellular location">
    <subcellularLocation>
        <location evidence="1">Cell membrane</location>
        <topology evidence="1">Multi-pass membrane protein</topology>
    </subcellularLocation>
</comment>
<organism evidence="8 9">
    <name type="scientific">Brevibacterium rongguiense</name>
    <dbReference type="NCBI Taxonomy" id="2695267"/>
    <lineage>
        <taxon>Bacteria</taxon>
        <taxon>Bacillati</taxon>
        <taxon>Actinomycetota</taxon>
        <taxon>Actinomycetes</taxon>
        <taxon>Micrococcales</taxon>
        <taxon>Brevibacteriaceae</taxon>
        <taxon>Brevibacterium</taxon>
    </lineage>
</organism>
<evidence type="ECO:0000256" key="3">
    <source>
        <dbReference type="ARBA" id="ARBA00022989"/>
    </source>
</evidence>
<feature type="compositionally biased region" description="Basic and acidic residues" evidence="5">
    <location>
        <begin position="178"/>
        <end position="217"/>
    </location>
</feature>
<feature type="transmembrane region" description="Helical" evidence="6">
    <location>
        <begin position="473"/>
        <end position="496"/>
    </location>
</feature>
<dbReference type="InterPro" id="IPR020846">
    <property type="entry name" value="MFS_dom"/>
</dbReference>
<keyword evidence="2 6" id="KW-0812">Transmembrane</keyword>
<keyword evidence="4 6" id="KW-0472">Membrane</keyword>
<dbReference type="PANTHER" id="PTHR42718:SF39">
    <property type="entry name" value="ACTINORHODIN TRANSPORTER-RELATED"/>
    <property type="match status" value="1"/>
</dbReference>
<dbReference type="SUPFAM" id="SSF103473">
    <property type="entry name" value="MFS general substrate transporter"/>
    <property type="match status" value="2"/>
</dbReference>
<name>A0A6N9H5B4_9MICO</name>
<evidence type="ECO:0000256" key="1">
    <source>
        <dbReference type="ARBA" id="ARBA00004651"/>
    </source>
</evidence>
<dbReference type="InterPro" id="IPR005829">
    <property type="entry name" value="Sugar_transporter_CS"/>
</dbReference>
<dbReference type="AlphaFoldDB" id="A0A6N9H5B4"/>
<dbReference type="PRINTS" id="PR01036">
    <property type="entry name" value="TCRTETB"/>
</dbReference>
<feature type="transmembrane region" description="Helical" evidence="6">
    <location>
        <begin position="371"/>
        <end position="394"/>
    </location>
</feature>
<feature type="domain" description="Major facilitator superfamily (MFS) profile" evidence="7">
    <location>
        <begin position="1"/>
        <end position="503"/>
    </location>
</feature>
<dbReference type="Gene3D" id="1.20.1250.20">
    <property type="entry name" value="MFS general substrate transporter like domains"/>
    <property type="match status" value="1"/>
</dbReference>
<sequence>MSLLSVSIVNVVLPSIGETIGASTSALQWVLSGYTLAFGVLLVPGGRAGDVLGRGRLFVLGVVVFALASLAAGFAPNALVLNIARVFMGFGSGLLNPQTVGLIQQYFHGAARGRAFGVFGSVVGVSVAIGPVLGGLFIALAGAEWGWRLAFLVNVPIGVAAVVLAKAWFPPSAWRGSVPDEPRADGEQPRAEGESPAGERPRAGAEPRAEAGDETRANGELARASAVGQAPARPRVDLDPVGNLLLGLAILAVMVPFLEHAAGLWVYALLPVGIALVFAWVRWERRTVARGRTPMVDLALFRTRSFSAGTLLVSLYFMGVTSIWVVIAMFLQDGKGYSALAAGMIGLPAALCSIVAANVSGRLVTKVGRPLVVFGTAVCLLGLASSAFVVWLNAAHGVSVWWLLLTLCFVGIAQGSVISPNQTLSLAEVPVAYAGSAGGVLQTGQRIGTAIGIALITALFFFAVGHGGWDRGFMAAFAAIAVVVAAAGAVGAYDWVLGRREAARTAD</sequence>
<dbReference type="PROSITE" id="PS00217">
    <property type="entry name" value="SUGAR_TRANSPORT_2"/>
    <property type="match status" value="1"/>
</dbReference>
<feature type="transmembrane region" description="Helical" evidence="6">
    <location>
        <begin position="447"/>
        <end position="467"/>
    </location>
</feature>
<keyword evidence="9" id="KW-1185">Reference proteome</keyword>
<feature type="transmembrane region" description="Helical" evidence="6">
    <location>
        <begin position="115"/>
        <end position="139"/>
    </location>
</feature>
<dbReference type="Proteomes" id="UP000469215">
    <property type="component" value="Unassembled WGS sequence"/>
</dbReference>
<feature type="transmembrane region" description="Helical" evidence="6">
    <location>
        <begin position="27"/>
        <end position="45"/>
    </location>
</feature>
<protein>
    <submittedName>
        <fullName evidence="8">MFS transporter</fullName>
    </submittedName>
</protein>
<dbReference type="PANTHER" id="PTHR42718">
    <property type="entry name" value="MAJOR FACILITATOR SUPERFAMILY MULTIDRUG TRANSPORTER MFSC"/>
    <property type="match status" value="1"/>
</dbReference>
<evidence type="ECO:0000313" key="8">
    <source>
        <dbReference type="EMBL" id="MYM19031.1"/>
    </source>
</evidence>
<feature type="region of interest" description="Disordered" evidence="5">
    <location>
        <begin position="176"/>
        <end position="226"/>
    </location>
</feature>
<feature type="transmembrane region" description="Helical" evidence="6">
    <location>
        <begin position="400"/>
        <end position="418"/>
    </location>
</feature>
<evidence type="ECO:0000256" key="6">
    <source>
        <dbReference type="SAM" id="Phobius"/>
    </source>
</evidence>
<comment type="caution">
    <text evidence="8">The sequence shown here is derived from an EMBL/GenBank/DDBJ whole genome shotgun (WGS) entry which is preliminary data.</text>
</comment>
<feature type="transmembrane region" description="Helical" evidence="6">
    <location>
        <begin position="241"/>
        <end position="258"/>
    </location>
</feature>
<keyword evidence="3 6" id="KW-1133">Transmembrane helix</keyword>
<dbReference type="EMBL" id="WWEQ01000008">
    <property type="protein sequence ID" value="MYM19031.1"/>
    <property type="molecule type" value="Genomic_DNA"/>
</dbReference>
<accession>A0A6N9H5B4</accession>
<gene>
    <name evidence="8" type="ORF">GSY69_03320</name>
</gene>
<evidence type="ECO:0000256" key="2">
    <source>
        <dbReference type="ARBA" id="ARBA00022692"/>
    </source>
</evidence>
<dbReference type="Pfam" id="PF07690">
    <property type="entry name" value="MFS_1"/>
    <property type="match status" value="1"/>
</dbReference>
<dbReference type="GO" id="GO:0005886">
    <property type="term" value="C:plasma membrane"/>
    <property type="evidence" value="ECO:0007669"/>
    <property type="project" value="UniProtKB-SubCell"/>
</dbReference>
<feature type="transmembrane region" description="Helical" evidence="6">
    <location>
        <begin position="337"/>
        <end position="359"/>
    </location>
</feature>
<dbReference type="GO" id="GO:0022857">
    <property type="term" value="F:transmembrane transporter activity"/>
    <property type="evidence" value="ECO:0007669"/>
    <property type="project" value="InterPro"/>
</dbReference>
<evidence type="ECO:0000256" key="5">
    <source>
        <dbReference type="SAM" id="MobiDB-lite"/>
    </source>
</evidence>
<proteinExistence type="predicted"/>
<dbReference type="Gene3D" id="1.20.1720.10">
    <property type="entry name" value="Multidrug resistance protein D"/>
    <property type="match status" value="1"/>
</dbReference>
<reference evidence="8 9" key="1">
    <citation type="submission" date="2020-01" db="EMBL/GenBank/DDBJ databases">
        <authorList>
            <person name="Deng T."/>
        </authorList>
    </citation>
    <scope>NUCLEOTIDE SEQUENCE [LARGE SCALE GENOMIC DNA]</scope>
    <source>
        <strain evidence="8 9">5221</strain>
    </source>
</reference>
<evidence type="ECO:0000259" key="7">
    <source>
        <dbReference type="PROSITE" id="PS50850"/>
    </source>
</evidence>
<evidence type="ECO:0000256" key="4">
    <source>
        <dbReference type="ARBA" id="ARBA00023136"/>
    </source>
</evidence>
<dbReference type="PROSITE" id="PS50850">
    <property type="entry name" value="MFS"/>
    <property type="match status" value="1"/>
</dbReference>
<feature type="transmembrane region" description="Helical" evidence="6">
    <location>
        <begin position="311"/>
        <end position="331"/>
    </location>
</feature>
<feature type="transmembrane region" description="Helical" evidence="6">
    <location>
        <begin position="264"/>
        <end position="283"/>
    </location>
</feature>
<dbReference type="InterPro" id="IPR036259">
    <property type="entry name" value="MFS_trans_sf"/>
</dbReference>
<feature type="transmembrane region" description="Helical" evidence="6">
    <location>
        <begin position="145"/>
        <end position="165"/>
    </location>
</feature>
<evidence type="ECO:0000313" key="9">
    <source>
        <dbReference type="Proteomes" id="UP000469215"/>
    </source>
</evidence>